<feature type="domain" description="HTH araC/xylS-type" evidence="5">
    <location>
        <begin position="226"/>
        <end position="330"/>
    </location>
</feature>
<evidence type="ECO:0000259" key="5">
    <source>
        <dbReference type="PROSITE" id="PS01124"/>
    </source>
</evidence>
<dbReference type="GO" id="GO:0003700">
    <property type="term" value="F:DNA-binding transcription factor activity"/>
    <property type="evidence" value="ECO:0007669"/>
    <property type="project" value="InterPro"/>
</dbReference>
<dbReference type="InterPro" id="IPR009057">
    <property type="entry name" value="Homeodomain-like_sf"/>
</dbReference>
<evidence type="ECO:0000313" key="7">
    <source>
        <dbReference type="Proteomes" id="UP000191135"/>
    </source>
</evidence>
<dbReference type="PANTHER" id="PTHR43280:SF29">
    <property type="entry name" value="ARAC-FAMILY TRANSCRIPTIONAL REGULATOR"/>
    <property type="match status" value="1"/>
</dbReference>
<name>A0A1U9Z6V5_9HYPH</name>
<keyword evidence="4" id="KW-0812">Transmembrane</keyword>
<dbReference type="PROSITE" id="PS01124">
    <property type="entry name" value="HTH_ARAC_FAMILY_2"/>
    <property type="match status" value="1"/>
</dbReference>
<protein>
    <submittedName>
        <fullName evidence="6">Adenosine deaminase</fullName>
    </submittedName>
</protein>
<keyword evidence="2" id="KW-0238">DNA-binding</keyword>
<organism evidence="6 7">
    <name type="scientific">Martelella mediterranea DSM 17316</name>
    <dbReference type="NCBI Taxonomy" id="1122214"/>
    <lineage>
        <taxon>Bacteria</taxon>
        <taxon>Pseudomonadati</taxon>
        <taxon>Pseudomonadota</taxon>
        <taxon>Alphaproteobacteria</taxon>
        <taxon>Hyphomicrobiales</taxon>
        <taxon>Aurantimonadaceae</taxon>
        <taxon>Martelella</taxon>
    </lineage>
</organism>
<keyword evidence="3" id="KW-0804">Transcription</keyword>
<feature type="transmembrane region" description="Helical" evidence="4">
    <location>
        <begin position="111"/>
        <end position="128"/>
    </location>
</feature>
<feature type="transmembrane region" description="Helical" evidence="4">
    <location>
        <begin position="6"/>
        <end position="23"/>
    </location>
</feature>
<dbReference type="SMART" id="SM00342">
    <property type="entry name" value="HTH_ARAC"/>
    <property type="match status" value="1"/>
</dbReference>
<keyword evidence="4" id="KW-1133">Transmembrane helix</keyword>
<feature type="transmembrane region" description="Helical" evidence="4">
    <location>
        <begin position="89"/>
        <end position="105"/>
    </location>
</feature>
<sequence>MLVLPVPMVTALVLGFLILRVLTVEERSPVVIVFLSACAVQSLIVALLQYYGFSLLRPVQPVTATLIPVLAWLTFQTAFLRPLKPARDSLHLLVPAFTVFCILFAPATIDLILPAIFIAYGGLILYVLKSGGDALPLARLEAGRQPLWLWTGIAVSLLASALSDSLIAIAFLSDNPGWAQLIISIFTSCALLSVGLLSVSPNAFGETEAEAPPRPAAAPAPEEGDHAIVDRLDGLLTEERLYLEPSLTLARLARRLQMPAKQLSAALNRATGENISRHINRFRIVHACERLVSGDSVTTAMLESGFNTKSNFNREFQRVTGKSPSAWVKATRLSESL</sequence>
<dbReference type="Proteomes" id="UP000191135">
    <property type="component" value="Chromosome"/>
</dbReference>
<evidence type="ECO:0000256" key="2">
    <source>
        <dbReference type="ARBA" id="ARBA00023125"/>
    </source>
</evidence>
<dbReference type="GO" id="GO:0043565">
    <property type="term" value="F:sequence-specific DNA binding"/>
    <property type="evidence" value="ECO:0007669"/>
    <property type="project" value="InterPro"/>
</dbReference>
<gene>
    <name evidence="6" type="ORF">Mame_04114</name>
</gene>
<dbReference type="Pfam" id="PF12833">
    <property type="entry name" value="HTH_18"/>
    <property type="match status" value="1"/>
</dbReference>
<evidence type="ECO:0000256" key="4">
    <source>
        <dbReference type="SAM" id="Phobius"/>
    </source>
</evidence>
<dbReference type="Gene3D" id="1.10.10.60">
    <property type="entry name" value="Homeodomain-like"/>
    <property type="match status" value="1"/>
</dbReference>
<dbReference type="RefSeq" id="WP_018064536.1">
    <property type="nucleotide sequence ID" value="NZ_AQWH01000007.1"/>
</dbReference>
<evidence type="ECO:0000313" key="6">
    <source>
        <dbReference type="EMBL" id="AQZ53411.1"/>
    </source>
</evidence>
<dbReference type="AlphaFoldDB" id="A0A1U9Z6V5"/>
<keyword evidence="7" id="KW-1185">Reference proteome</keyword>
<dbReference type="STRING" id="1122214.Mame_04114"/>
<reference evidence="6 7" key="1">
    <citation type="submission" date="2017-03" db="EMBL/GenBank/DDBJ databases">
        <title>Foreign affairs: Plasmid Transfer between Roseobacters and Rhizobia.</title>
        <authorList>
            <person name="Bartling P."/>
            <person name="Bunk B."/>
            <person name="Overmann J."/>
            <person name="Brinkmann H."/>
            <person name="Petersen J."/>
        </authorList>
    </citation>
    <scope>NUCLEOTIDE SEQUENCE [LARGE SCALE GENOMIC DNA]</scope>
    <source>
        <strain evidence="6 7">MACL11</strain>
    </source>
</reference>
<keyword evidence="1" id="KW-0805">Transcription regulation</keyword>
<feature type="transmembrane region" description="Helical" evidence="4">
    <location>
        <begin position="30"/>
        <end position="53"/>
    </location>
</feature>
<dbReference type="InterPro" id="IPR018060">
    <property type="entry name" value="HTH_AraC"/>
</dbReference>
<dbReference type="SUPFAM" id="SSF46689">
    <property type="entry name" value="Homeodomain-like"/>
    <property type="match status" value="1"/>
</dbReference>
<dbReference type="KEGG" id="mmed:Mame_04114"/>
<dbReference type="PANTHER" id="PTHR43280">
    <property type="entry name" value="ARAC-FAMILY TRANSCRIPTIONAL REGULATOR"/>
    <property type="match status" value="1"/>
</dbReference>
<proteinExistence type="predicted"/>
<evidence type="ECO:0000256" key="3">
    <source>
        <dbReference type="ARBA" id="ARBA00023163"/>
    </source>
</evidence>
<dbReference type="EMBL" id="CP020330">
    <property type="protein sequence ID" value="AQZ53411.1"/>
    <property type="molecule type" value="Genomic_DNA"/>
</dbReference>
<dbReference type="OrthoDB" id="345413at2"/>
<feature type="transmembrane region" description="Helical" evidence="4">
    <location>
        <begin position="178"/>
        <end position="199"/>
    </location>
</feature>
<feature type="transmembrane region" description="Helical" evidence="4">
    <location>
        <begin position="59"/>
        <end position="80"/>
    </location>
</feature>
<dbReference type="eggNOG" id="COG2207">
    <property type="taxonomic scope" value="Bacteria"/>
</dbReference>
<feature type="transmembrane region" description="Helical" evidence="4">
    <location>
        <begin position="148"/>
        <end position="172"/>
    </location>
</feature>
<evidence type="ECO:0000256" key="1">
    <source>
        <dbReference type="ARBA" id="ARBA00023015"/>
    </source>
</evidence>
<keyword evidence="4" id="KW-0472">Membrane</keyword>
<accession>A0A1U9Z6V5</accession>